<reference evidence="2 3" key="1">
    <citation type="submission" date="2018-01" db="EMBL/GenBank/DDBJ databases">
        <authorList>
            <person name="Gaut B.S."/>
            <person name="Morton B.R."/>
            <person name="Clegg M.T."/>
            <person name="Duvall M.R."/>
        </authorList>
    </citation>
    <scope>NUCLEOTIDE SEQUENCE [LARGE SCALE GENOMIC DNA]</scope>
    <source>
        <strain evidence="2">GP69</strain>
    </source>
</reference>
<dbReference type="EMBL" id="OFSM01000007">
    <property type="protein sequence ID" value="SOY28938.1"/>
    <property type="molecule type" value="Genomic_DNA"/>
</dbReference>
<dbReference type="OrthoDB" id="2042927at2"/>
<dbReference type="NCBIfam" id="TIGR03711">
    <property type="entry name" value="acc_sec_asp3"/>
    <property type="match status" value="1"/>
</dbReference>
<dbReference type="Pfam" id="PF15432">
    <property type="entry name" value="Sec-ASP3"/>
    <property type="match status" value="1"/>
</dbReference>
<name>A0A2K4ZEQ9_9FIRM</name>
<dbReference type="InterPro" id="IPR022259">
    <property type="entry name" value="Acessory_Sec_prot_Asp3"/>
</dbReference>
<dbReference type="RefSeq" id="WP_103239003.1">
    <property type="nucleotide sequence ID" value="NZ_JANJZD010000014.1"/>
</dbReference>
<evidence type="ECO:0000313" key="2">
    <source>
        <dbReference type="EMBL" id="SOY28938.1"/>
    </source>
</evidence>
<sequence length="188" mass="22148">MTGEKWTIYWNEYSSDTYLYGSEIWYHGKTDVEFQNMLMPPGTVIKQWHSKTNYQAQRIEPALPMIDGESEYRVTVAIDCQEGEAWMVRLLFFDKYDVEAGSVIIREGVSVFQCPLKTYSYRMQLINGGMTRFHFHSIVIEEIEYEPEVEEETKRRWWKRKSGKKKASGKLDDKKSEKGMNPGKKDCK</sequence>
<feature type="compositionally biased region" description="Basic residues" evidence="1">
    <location>
        <begin position="156"/>
        <end position="168"/>
    </location>
</feature>
<proteinExistence type="predicted"/>
<evidence type="ECO:0000313" key="3">
    <source>
        <dbReference type="Proteomes" id="UP000236311"/>
    </source>
</evidence>
<gene>
    <name evidence="2" type="primary">asp3</name>
    <name evidence="2" type="ORF">AMURIS_01653</name>
</gene>
<organism evidence="2 3">
    <name type="scientific">Acetatifactor muris</name>
    <dbReference type="NCBI Taxonomy" id="879566"/>
    <lineage>
        <taxon>Bacteria</taxon>
        <taxon>Bacillati</taxon>
        <taxon>Bacillota</taxon>
        <taxon>Clostridia</taxon>
        <taxon>Lachnospirales</taxon>
        <taxon>Lachnospiraceae</taxon>
        <taxon>Acetatifactor</taxon>
    </lineage>
</organism>
<feature type="compositionally biased region" description="Basic and acidic residues" evidence="1">
    <location>
        <begin position="169"/>
        <end position="188"/>
    </location>
</feature>
<keyword evidence="3" id="KW-1185">Reference proteome</keyword>
<dbReference type="AlphaFoldDB" id="A0A2K4ZEQ9"/>
<feature type="region of interest" description="Disordered" evidence="1">
    <location>
        <begin position="148"/>
        <end position="188"/>
    </location>
</feature>
<evidence type="ECO:0000256" key="1">
    <source>
        <dbReference type="SAM" id="MobiDB-lite"/>
    </source>
</evidence>
<dbReference type="GO" id="GO:0015031">
    <property type="term" value="P:protein transport"/>
    <property type="evidence" value="ECO:0007669"/>
    <property type="project" value="InterPro"/>
</dbReference>
<dbReference type="Proteomes" id="UP000236311">
    <property type="component" value="Unassembled WGS sequence"/>
</dbReference>
<protein>
    <submittedName>
        <fullName evidence="2">Accessory Sec system protein Asp3</fullName>
    </submittedName>
</protein>
<accession>A0A2K4ZEQ9</accession>